<reference evidence="1 2" key="1">
    <citation type="submission" date="2017-03" db="EMBL/GenBank/DDBJ databases">
        <title>Isolation of Levoglucosan Utilizing Bacteria.</title>
        <authorList>
            <person name="Arya A.S."/>
        </authorList>
    </citation>
    <scope>NUCLEOTIDE SEQUENCE [LARGE SCALE GENOMIC DNA]</scope>
    <source>
        <strain evidence="1 2">MEC069</strain>
    </source>
</reference>
<comment type="caution">
    <text evidence="1">The sequence shown here is derived from an EMBL/GenBank/DDBJ whole genome shotgun (WGS) entry which is preliminary data.</text>
</comment>
<accession>A0A4Y8PR52</accession>
<organism evidence="1 2">
    <name type="scientific">Paenibacillus athensensis</name>
    <dbReference type="NCBI Taxonomy" id="1967502"/>
    <lineage>
        <taxon>Bacteria</taxon>
        <taxon>Bacillati</taxon>
        <taxon>Bacillota</taxon>
        <taxon>Bacilli</taxon>
        <taxon>Bacillales</taxon>
        <taxon>Paenibacillaceae</taxon>
        <taxon>Paenibacillus</taxon>
    </lineage>
</organism>
<protein>
    <submittedName>
        <fullName evidence="1">Uncharacterized protein</fullName>
    </submittedName>
</protein>
<proteinExistence type="predicted"/>
<evidence type="ECO:0000313" key="1">
    <source>
        <dbReference type="EMBL" id="TFE83205.1"/>
    </source>
</evidence>
<dbReference type="OrthoDB" id="1897483at2"/>
<dbReference type="EMBL" id="MYFO01000054">
    <property type="protein sequence ID" value="TFE83205.1"/>
    <property type="molecule type" value="Genomic_DNA"/>
</dbReference>
<gene>
    <name evidence="1" type="ORF">B5M42_23445</name>
</gene>
<keyword evidence="2" id="KW-1185">Reference proteome</keyword>
<dbReference type="RefSeq" id="WP_134757351.1">
    <property type="nucleotide sequence ID" value="NZ_MYFO02000001.1"/>
</dbReference>
<evidence type="ECO:0000313" key="2">
    <source>
        <dbReference type="Proteomes" id="UP000298246"/>
    </source>
</evidence>
<name>A0A4Y8PR52_9BACL</name>
<sequence>MAFSIRPYEVKDKPDIAEFHYLFHLAYAYNDDFAPDRVFCNKATLGVAAHHAPALALYKSLGNELTDLHLPLVKELV</sequence>
<dbReference type="AlphaFoldDB" id="A0A4Y8PR52"/>
<dbReference type="Proteomes" id="UP000298246">
    <property type="component" value="Unassembled WGS sequence"/>
</dbReference>